<dbReference type="EMBL" id="BK032514">
    <property type="protein sequence ID" value="DAF45474.1"/>
    <property type="molecule type" value="Genomic_DNA"/>
</dbReference>
<sequence length="33" mass="3709">MHETNFFPIFRTANVPLPVEVPGKDATEAKQHS</sequence>
<reference evidence="1" key="1">
    <citation type="journal article" date="2021" name="Proc. Natl. Acad. Sci. U.S.A.">
        <title>A Catalog of Tens of Thousands of Viruses from Human Metagenomes Reveals Hidden Associations with Chronic Diseases.</title>
        <authorList>
            <person name="Tisza M.J."/>
            <person name="Buck C.B."/>
        </authorList>
    </citation>
    <scope>NUCLEOTIDE SEQUENCE</scope>
    <source>
        <strain evidence="1">CtBLh2</strain>
    </source>
</reference>
<name>A0A8S5S438_9CAUD</name>
<evidence type="ECO:0000313" key="1">
    <source>
        <dbReference type="EMBL" id="DAF45474.1"/>
    </source>
</evidence>
<proteinExistence type="predicted"/>
<organism evidence="1">
    <name type="scientific">Siphoviridae sp. ctBLh2</name>
    <dbReference type="NCBI Taxonomy" id="2827803"/>
    <lineage>
        <taxon>Viruses</taxon>
        <taxon>Duplodnaviria</taxon>
        <taxon>Heunggongvirae</taxon>
        <taxon>Uroviricota</taxon>
        <taxon>Caudoviricetes</taxon>
    </lineage>
</organism>
<protein>
    <submittedName>
        <fullName evidence="1">Uncharacterized protein</fullName>
    </submittedName>
</protein>
<accession>A0A8S5S438</accession>